<dbReference type="PIRSF" id="PIRSF001434">
    <property type="entry name" value="CGS"/>
    <property type="match status" value="1"/>
</dbReference>
<dbReference type="InterPro" id="IPR015424">
    <property type="entry name" value="PyrdxlP-dep_Trfase"/>
</dbReference>
<gene>
    <name evidence="6" type="ORF">ACFSBI_13190</name>
</gene>
<name>A0ABW4LGX0_9MICO</name>
<dbReference type="Proteomes" id="UP001597347">
    <property type="component" value="Unassembled WGS sequence"/>
</dbReference>
<dbReference type="SUPFAM" id="SSF53383">
    <property type="entry name" value="PLP-dependent transferases"/>
    <property type="match status" value="1"/>
</dbReference>
<organism evidence="6 7">
    <name type="scientific">Amnibacterium endophyticum</name>
    <dbReference type="NCBI Taxonomy" id="2109337"/>
    <lineage>
        <taxon>Bacteria</taxon>
        <taxon>Bacillati</taxon>
        <taxon>Actinomycetota</taxon>
        <taxon>Actinomycetes</taxon>
        <taxon>Micrococcales</taxon>
        <taxon>Microbacteriaceae</taxon>
        <taxon>Amnibacterium</taxon>
    </lineage>
</organism>
<comment type="similarity">
    <text evidence="2 5">Belongs to the trans-sulfuration enzymes family.</text>
</comment>
<dbReference type="Gene3D" id="3.90.1150.10">
    <property type="entry name" value="Aspartate Aminotransferase, domain 1"/>
    <property type="match status" value="1"/>
</dbReference>
<dbReference type="Gene3D" id="3.40.640.10">
    <property type="entry name" value="Type I PLP-dependent aspartate aminotransferase-like (Major domain)"/>
    <property type="match status" value="1"/>
</dbReference>
<evidence type="ECO:0000256" key="1">
    <source>
        <dbReference type="ARBA" id="ARBA00001933"/>
    </source>
</evidence>
<evidence type="ECO:0000256" key="4">
    <source>
        <dbReference type="ARBA" id="ARBA00022898"/>
    </source>
</evidence>
<evidence type="ECO:0000313" key="7">
    <source>
        <dbReference type="Proteomes" id="UP001597347"/>
    </source>
</evidence>
<dbReference type="InterPro" id="IPR015422">
    <property type="entry name" value="PyrdxlP-dep_Trfase_small"/>
</dbReference>
<keyword evidence="3" id="KW-0808">Transferase</keyword>
<dbReference type="InterPro" id="IPR006235">
    <property type="entry name" value="OAc-hSer/O-AcSer_sulfhydrylase"/>
</dbReference>
<evidence type="ECO:0000256" key="5">
    <source>
        <dbReference type="RuleBase" id="RU362118"/>
    </source>
</evidence>
<proteinExistence type="inferred from homology"/>
<keyword evidence="7" id="KW-1185">Reference proteome</keyword>
<dbReference type="PANTHER" id="PTHR43797:SF2">
    <property type="entry name" value="HOMOCYSTEINE_CYSTEINE SYNTHASE"/>
    <property type="match status" value="1"/>
</dbReference>
<reference evidence="7" key="1">
    <citation type="journal article" date="2019" name="Int. J. Syst. Evol. Microbiol.">
        <title>The Global Catalogue of Microorganisms (GCM) 10K type strain sequencing project: providing services to taxonomists for standard genome sequencing and annotation.</title>
        <authorList>
            <consortium name="The Broad Institute Genomics Platform"/>
            <consortium name="The Broad Institute Genome Sequencing Center for Infectious Disease"/>
            <person name="Wu L."/>
            <person name="Ma J."/>
        </authorList>
    </citation>
    <scope>NUCLEOTIDE SEQUENCE [LARGE SCALE GENOMIC DNA]</scope>
    <source>
        <strain evidence="7">CGMCC 1.12471</strain>
    </source>
</reference>
<protein>
    <submittedName>
        <fullName evidence="6">O-acetylhomoserine aminocarboxypropyltransferase/cysteine synthase family protein</fullName>
    </submittedName>
</protein>
<comment type="cofactor">
    <cofactor evidence="1 5">
        <name>pyridoxal 5'-phosphate</name>
        <dbReference type="ChEBI" id="CHEBI:597326"/>
    </cofactor>
</comment>
<dbReference type="InterPro" id="IPR000277">
    <property type="entry name" value="Cys/Met-Metab_PyrdxlP-dep_enz"/>
</dbReference>
<dbReference type="CDD" id="cd00614">
    <property type="entry name" value="CGS_like"/>
    <property type="match status" value="1"/>
</dbReference>
<evidence type="ECO:0000313" key="6">
    <source>
        <dbReference type="EMBL" id="MFD1722507.1"/>
    </source>
</evidence>
<dbReference type="PANTHER" id="PTHR43797">
    <property type="entry name" value="HOMOCYSTEINE/CYSTEINE SYNTHASE"/>
    <property type="match status" value="1"/>
</dbReference>
<comment type="caution">
    <text evidence="6">The sequence shown here is derived from an EMBL/GenBank/DDBJ whole genome shotgun (WGS) entry which is preliminary data.</text>
</comment>
<dbReference type="InterPro" id="IPR015421">
    <property type="entry name" value="PyrdxlP-dep_Trfase_major"/>
</dbReference>
<evidence type="ECO:0000256" key="2">
    <source>
        <dbReference type="ARBA" id="ARBA00009077"/>
    </source>
</evidence>
<dbReference type="RefSeq" id="WP_377935669.1">
    <property type="nucleotide sequence ID" value="NZ_JBHUEA010000021.1"/>
</dbReference>
<keyword evidence="4 5" id="KW-0663">Pyridoxal phosphate</keyword>
<evidence type="ECO:0000256" key="3">
    <source>
        <dbReference type="ARBA" id="ARBA00022679"/>
    </source>
</evidence>
<dbReference type="EMBL" id="JBHUEA010000021">
    <property type="protein sequence ID" value="MFD1722507.1"/>
    <property type="molecule type" value="Genomic_DNA"/>
</dbReference>
<sequence>MPELGFSTQQVHGGVSTDREHGARVAPLHLSAGFVFDDFDQAEARFAGTVEGYSYTRLGNPTTAAVERRIALLEGGTEALLVGTGQAAVTVAALSLLQAGDHVVSANSIYEGTRNLFQHNFARLGITVDFVLDAADPAAWARAITPSTRFLFGEGIPNPKNDLLDIPLVAEVAHAHGLPLMIDSTLATPYLQRPLELGADVVVHSASKFLAGHGTALGGAIVTGGGFDWAASSSAQLIEPDPFLAGASFAERHGRRAFIAYARDVVAARLGPAPAPFNAHLIGQGIETLSLRVERQSATALAVARWLETRDEVESVDHAGLASSPSHALARRLLPRGQGSVFAFTLRGGLEAARRCSDALVLFSRMTHLGDVRSLVLHPATTTHAHRSPEQLHEAGIGPGLLRLSIGVEDPDDLLADLEQALATIPARGAAVTP</sequence>
<dbReference type="Pfam" id="PF01053">
    <property type="entry name" value="Cys_Met_Meta_PP"/>
    <property type="match status" value="1"/>
</dbReference>
<accession>A0ABW4LGX0</accession>